<reference evidence="6" key="1">
    <citation type="submission" date="2023-08" db="EMBL/GenBank/DDBJ databases">
        <authorList>
            <person name="Messyasz A."/>
            <person name="Mannisto M.K."/>
            <person name="Kerkhof L.J."/>
            <person name="Haggblom M."/>
        </authorList>
    </citation>
    <scope>NUCLEOTIDE SEQUENCE</scope>
    <source>
        <strain evidence="6">X5P6</strain>
    </source>
</reference>
<evidence type="ECO:0000259" key="5">
    <source>
        <dbReference type="PROSITE" id="PS50931"/>
    </source>
</evidence>
<evidence type="ECO:0000256" key="4">
    <source>
        <dbReference type="ARBA" id="ARBA00023163"/>
    </source>
</evidence>
<dbReference type="AlphaFoldDB" id="A0AAU7ZQR8"/>
<sequence>MTNYHESMRFDDRVLNGLNVLTAVVRSGNFAVAGKSLDMSQSGVSRAIARLEARLGVRLLERTTRTVTLSEEGRRLYEQIVPLLAGLEEAAASVTTSKDAVRGTLRVNMDPFISQLILGPQLSRFLKRFPALKLELITRDRLGDLVAEGFDLAIRFGEPRPSALVARKLLDTRVITVASPIYLKRTGRPKHPSELEEGDHRLIDFRDPETGRAYEWAFRQGRKEIEISSNAQLLLSDVATIHAVCLAGYGIAQLLELGIESLIESGRLEVVFPDWLDERFPLYALHPSRNYLPPKTRAFLDFVIATVKSSTSIA</sequence>
<dbReference type="InterPro" id="IPR000847">
    <property type="entry name" value="LysR_HTH_N"/>
</dbReference>
<dbReference type="KEGG" id="tpsc:RBB77_00270"/>
<dbReference type="Gene3D" id="3.40.190.290">
    <property type="match status" value="1"/>
</dbReference>
<name>A0AAU7ZQR8_9BACT</name>
<evidence type="ECO:0000256" key="1">
    <source>
        <dbReference type="ARBA" id="ARBA00009437"/>
    </source>
</evidence>
<dbReference type="Gene3D" id="1.10.10.10">
    <property type="entry name" value="Winged helix-like DNA-binding domain superfamily/Winged helix DNA-binding domain"/>
    <property type="match status" value="1"/>
</dbReference>
<dbReference type="PRINTS" id="PR00039">
    <property type="entry name" value="HTHLYSR"/>
</dbReference>
<accession>A0AAU7ZQR8</accession>
<dbReference type="FunFam" id="1.10.10.10:FF:000001">
    <property type="entry name" value="LysR family transcriptional regulator"/>
    <property type="match status" value="1"/>
</dbReference>
<keyword evidence="4" id="KW-0804">Transcription</keyword>
<dbReference type="PANTHER" id="PTHR30537:SF5">
    <property type="entry name" value="HTH-TYPE TRANSCRIPTIONAL ACTIVATOR TTDR-RELATED"/>
    <property type="match status" value="1"/>
</dbReference>
<dbReference type="InterPro" id="IPR005119">
    <property type="entry name" value="LysR_subst-bd"/>
</dbReference>
<proteinExistence type="inferred from homology"/>
<dbReference type="EMBL" id="CP132942">
    <property type="protein sequence ID" value="XCB33348.1"/>
    <property type="molecule type" value="Genomic_DNA"/>
</dbReference>
<gene>
    <name evidence="6" type="ORF">RBB77_00270</name>
</gene>
<keyword evidence="2" id="KW-0805">Transcription regulation</keyword>
<evidence type="ECO:0000313" key="6">
    <source>
        <dbReference type="EMBL" id="XCB33348.1"/>
    </source>
</evidence>
<dbReference type="SUPFAM" id="SSF53850">
    <property type="entry name" value="Periplasmic binding protein-like II"/>
    <property type="match status" value="1"/>
</dbReference>
<feature type="domain" description="HTH lysR-type" evidence="5">
    <location>
        <begin position="15"/>
        <end position="70"/>
    </location>
</feature>
<organism evidence="6">
    <name type="scientific">Tunturiibacter psychrotolerans</name>
    <dbReference type="NCBI Taxonomy" id="3069686"/>
    <lineage>
        <taxon>Bacteria</taxon>
        <taxon>Pseudomonadati</taxon>
        <taxon>Acidobacteriota</taxon>
        <taxon>Terriglobia</taxon>
        <taxon>Terriglobales</taxon>
        <taxon>Acidobacteriaceae</taxon>
        <taxon>Tunturiibacter</taxon>
    </lineage>
</organism>
<dbReference type="Pfam" id="PF00126">
    <property type="entry name" value="HTH_1"/>
    <property type="match status" value="1"/>
</dbReference>
<evidence type="ECO:0000256" key="3">
    <source>
        <dbReference type="ARBA" id="ARBA00023125"/>
    </source>
</evidence>
<dbReference type="InterPro" id="IPR036388">
    <property type="entry name" value="WH-like_DNA-bd_sf"/>
</dbReference>
<dbReference type="CDD" id="cd08422">
    <property type="entry name" value="PBP2_CrgA_like"/>
    <property type="match status" value="1"/>
</dbReference>
<dbReference type="SUPFAM" id="SSF46785">
    <property type="entry name" value="Winged helix' DNA-binding domain"/>
    <property type="match status" value="1"/>
</dbReference>
<dbReference type="Pfam" id="PF03466">
    <property type="entry name" value="LysR_substrate"/>
    <property type="match status" value="1"/>
</dbReference>
<protein>
    <submittedName>
        <fullName evidence="6">LysR family transcriptional regulator</fullName>
    </submittedName>
</protein>
<dbReference type="PANTHER" id="PTHR30537">
    <property type="entry name" value="HTH-TYPE TRANSCRIPTIONAL REGULATOR"/>
    <property type="match status" value="1"/>
</dbReference>
<reference evidence="6" key="2">
    <citation type="journal article" date="2024" name="Environ. Microbiol.">
        <title>Genome analysis and description of Tunturibacter gen. nov. expands the diversity of Terriglobia in tundra soils.</title>
        <authorList>
            <person name="Messyasz A."/>
            <person name="Mannisto M.K."/>
            <person name="Kerkhof L.J."/>
            <person name="Haggblom M.M."/>
        </authorList>
    </citation>
    <scope>NUCLEOTIDE SEQUENCE</scope>
    <source>
        <strain evidence="6">X5P6</strain>
    </source>
</reference>
<dbReference type="InterPro" id="IPR036390">
    <property type="entry name" value="WH_DNA-bd_sf"/>
</dbReference>
<dbReference type="InterPro" id="IPR058163">
    <property type="entry name" value="LysR-type_TF_proteobact-type"/>
</dbReference>
<dbReference type="GO" id="GO:0003700">
    <property type="term" value="F:DNA-binding transcription factor activity"/>
    <property type="evidence" value="ECO:0007669"/>
    <property type="project" value="InterPro"/>
</dbReference>
<keyword evidence="3" id="KW-0238">DNA-binding</keyword>
<dbReference type="GO" id="GO:0003677">
    <property type="term" value="F:DNA binding"/>
    <property type="evidence" value="ECO:0007669"/>
    <property type="project" value="UniProtKB-KW"/>
</dbReference>
<comment type="similarity">
    <text evidence="1">Belongs to the LysR transcriptional regulatory family.</text>
</comment>
<dbReference type="PROSITE" id="PS50931">
    <property type="entry name" value="HTH_LYSR"/>
    <property type="match status" value="1"/>
</dbReference>
<dbReference type="RefSeq" id="WP_353064186.1">
    <property type="nucleotide sequence ID" value="NZ_CP132942.1"/>
</dbReference>
<evidence type="ECO:0000256" key="2">
    <source>
        <dbReference type="ARBA" id="ARBA00023015"/>
    </source>
</evidence>